<dbReference type="Proteomes" id="UP001392437">
    <property type="component" value="Unassembled WGS sequence"/>
</dbReference>
<dbReference type="SUPFAM" id="SSF54695">
    <property type="entry name" value="POZ domain"/>
    <property type="match status" value="1"/>
</dbReference>
<dbReference type="Gene3D" id="3.30.710.10">
    <property type="entry name" value="Potassium Channel Kv1.1, Chain A"/>
    <property type="match status" value="1"/>
</dbReference>
<evidence type="ECO:0000259" key="1">
    <source>
        <dbReference type="PROSITE" id="PS50097"/>
    </source>
</evidence>
<dbReference type="Pfam" id="PF00651">
    <property type="entry name" value="BTB"/>
    <property type="match status" value="1"/>
</dbReference>
<evidence type="ECO:0000313" key="2">
    <source>
        <dbReference type="EMBL" id="KAK8132975.1"/>
    </source>
</evidence>
<sequence length="218" mass="24994">MELKIVSRSDVSRPDFSKYDKELLATGNFSDVRLECGSKTYNLHKSIICNRCVWFRRALTGSYKEAKTNVVCLTTFSPEQVDIMVCYLYTGTLNIPSEIPTNDLLKLLVDFVVVADYFLLDAECHSAVLERMRWSLNGGGTKRRWPDFVEAVEHAYGLELVDNETPRLMEARKVLIDWYNEKHETARKKMGPGAFAFLTQVPPFALDVLLARDRDENK</sequence>
<gene>
    <name evidence="2" type="ORF">PG999_001148</name>
</gene>
<evidence type="ECO:0000313" key="3">
    <source>
        <dbReference type="Proteomes" id="UP001392437"/>
    </source>
</evidence>
<dbReference type="PANTHER" id="PTHR24413">
    <property type="entry name" value="SPECKLE-TYPE POZ PROTEIN"/>
    <property type="match status" value="1"/>
</dbReference>
<dbReference type="PROSITE" id="PS50097">
    <property type="entry name" value="BTB"/>
    <property type="match status" value="1"/>
</dbReference>
<accession>A0AAW0RDH7</accession>
<protein>
    <recommendedName>
        <fullName evidence="1">BTB domain-containing protein</fullName>
    </recommendedName>
</protein>
<keyword evidence="3" id="KW-1185">Reference proteome</keyword>
<proteinExistence type="predicted"/>
<comment type="caution">
    <text evidence="2">The sequence shown here is derived from an EMBL/GenBank/DDBJ whole genome shotgun (WGS) entry which is preliminary data.</text>
</comment>
<dbReference type="EMBL" id="JAQQWP010000001">
    <property type="protein sequence ID" value="KAK8132975.1"/>
    <property type="molecule type" value="Genomic_DNA"/>
</dbReference>
<name>A0AAW0RDH7_9PEZI</name>
<organism evidence="2 3">
    <name type="scientific">Apiospora kogelbergensis</name>
    <dbReference type="NCBI Taxonomy" id="1337665"/>
    <lineage>
        <taxon>Eukaryota</taxon>
        <taxon>Fungi</taxon>
        <taxon>Dikarya</taxon>
        <taxon>Ascomycota</taxon>
        <taxon>Pezizomycotina</taxon>
        <taxon>Sordariomycetes</taxon>
        <taxon>Xylariomycetidae</taxon>
        <taxon>Amphisphaeriales</taxon>
        <taxon>Apiosporaceae</taxon>
        <taxon>Apiospora</taxon>
    </lineage>
</organism>
<dbReference type="CDD" id="cd18186">
    <property type="entry name" value="BTB_POZ_ZBTB_KLHL-like"/>
    <property type="match status" value="1"/>
</dbReference>
<dbReference type="AlphaFoldDB" id="A0AAW0RDH7"/>
<dbReference type="InterPro" id="IPR011333">
    <property type="entry name" value="SKP1/BTB/POZ_sf"/>
</dbReference>
<dbReference type="SMART" id="SM00225">
    <property type="entry name" value="BTB"/>
    <property type="match status" value="1"/>
</dbReference>
<dbReference type="InterPro" id="IPR000210">
    <property type="entry name" value="BTB/POZ_dom"/>
</dbReference>
<feature type="domain" description="BTB" evidence="1">
    <location>
        <begin position="30"/>
        <end position="97"/>
    </location>
</feature>
<reference evidence="2 3" key="1">
    <citation type="submission" date="2023-01" db="EMBL/GenBank/DDBJ databases">
        <title>Analysis of 21 Apiospora genomes using comparative genomics revels a genus with tremendous synthesis potential of carbohydrate active enzymes and secondary metabolites.</title>
        <authorList>
            <person name="Sorensen T."/>
        </authorList>
    </citation>
    <scope>NUCLEOTIDE SEQUENCE [LARGE SCALE GENOMIC DNA]</scope>
    <source>
        <strain evidence="2 3">CBS 117206</strain>
    </source>
</reference>